<sequence length="92" mass="10009">MAGLLHRIEELKQAADSLDSEGGLRDSFMRLYCVMATILFGASTTVPPGDGDLSSLLRDIRSGLDDNIAFAQTCIATIEPLERLQGAQEVRR</sequence>
<name>A0A9X4LRQ4_9BURK</name>
<dbReference type="Proteomes" id="UP001152766">
    <property type="component" value="Unassembled WGS sequence"/>
</dbReference>
<evidence type="ECO:0000313" key="1">
    <source>
        <dbReference type="EMBL" id="MDG0865328.1"/>
    </source>
</evidence>
<gene>
    <name evidence="1" type="ORF">EXJ73_22970</name>
</gene>
<reference evidence="1" key="1">
    <citation type="submission" date="2019-02" db="EMBL/GenBank/DDBJ databases">
        <title>Draft genome of the type strain Pelomonas aquatica CCUG 52575T.</title>
        <authorList>
            <person name="Gomila M."/>
            <person name="Lalucat J."/>
        </authorList>
    </citation>
    <scope>NUCLEOTIDE SEQUENCE</scope>
    <source>
        <strain evidence="1">CCUG 52575</strain>
    </source>
</reference>
<comment type="caution">
    <text evidence="1">The sequence shown here is derived from an EMBL/GenBank/DDBJ whole genome shotgun (WGS) entry which is preliminary data.</text>
</comment>
<dbReference type="EMBL" id="SGUG01000066">
    <property type="protein sequence ID" value="MDG0865328.1"/>
    <property type="molecule type" value="Genomic_DNA"/>
</dbReference>
<dbReference type="AlphaFoldDB" id="A0A9X4LRQ4"/>
<keyword evidence="2" id="KW-1185">Reference proteome</keyword>
<protein>
    <submittedName>
        <fullName evidence="1">Uncharacterized protein</fullName>
    </submittedName>
</protein>
<organism evidence="1 2">
    <name type="scientific">Pelomonas aquatica</name>
    <dbReference type="NCBI Taxonomy" id="431058"/>
    <lineage>
        <taxon>Bacteria</taxon>
        <taxon>Pseudomonadati</taxon>
        <taxon>Pseudomonadota</taxon>
        <taxon>Betaproteobacteria</taxon>
        <taxon>Burkholderiales</taxon>
        <taxon>Sphaerotilaceae</taxon>
        <taxon>Roseateles</taxon>
    </lineage>
</organism>
<proteinExistence type="predicted"/>
<accession>A0A9X4LRQ4</accession>
<evidence type="ECO:0000313" key="2">
    <source>
        <dbReference type="Proteomes" id="UP001152766"/>
    </source>
</evidence>
<dbReference type="RefSeq" id="WP_268153655.1">
    <property type="nucleotide sequence ID" value="NZ_JAPPUW010000026.1"/>
</dbReference>